<sequence length="831" mass="97300">MELFTQDWSMSRKLRMPAISRLQKVHNVELALEVLKAKGVDLKDEHGCAIESRDVVDGHREKTLTVLWKIIFAFQVEVLLDEEQLKEEIGFLKRTWRTRQKLDALRANRDVAEKPKEKKPSFQHSSTKITLLMDWVNTVSVFYNTKAENFTVSFSDGQILCYLIHHYHPSHLPLGAVCQKTTQTVECGQQGRVGLNCSSSDSDNSFDVWPGLRTGTEASVDFTELLENEKKNFQLVNAAVSYLGGVPAMINPADMSNTIPNEKVVMCYLSFLCARLLDLRNETRAARIIQGAWRKYRLKAELKRYKKHFRAQQVMKDQRCVYVKILKSILTLQAAVRGRIEYKKFQRLKRSAVTIQAFYRGMVDRQKLLQQRVSVAKIQDFYKACVLGRNQREKYLKLKRSAILIQAAFRGHQARWHSKKLQAALKIQAWFRGNMARQEFIAKQKAIAIVRRCMQTRLHRNRFQKIQESVCIIQRRWRETLDARRVRHDFLKMRSSTVKIQSFWRGRSVMLNLQKAQKAACVIQSSYRGYVQRKAYQRMRTFCRGWLVRRPLKERAQARRRQRFSAAVYHNLCAMKIQRGLRAHWALKSAKRQLHYVIYIQRWIRAKLQKKRYLEKKVKIIKVQRAVRVWLSLRNTAATVIQHAIKKYLYKKREQRVQLGIIKAQALWRGHQSRKANDTAKVVAMRHRFRKVNREVKEEDRLCNKTTVAIDYLLQYKHFSYILAALKHLGAAIEVFPVWEVIIFAIQILLNLSKYYKTTEAVYAVENSVITLLDLLQIYREKAGDKVADKGGSIFTKTCFLLAILLQDEQRALPTYPSKVKARPRIAPDWS</sequence>
<feature type="domain" description="Calponin-homology (CH)" evidence="5">
    <location>
        <begin position="126"/>
        <end position="277"/>
    </location>
</feature>
<reference evidence="6" key="1">
    <citation type="journal article" date="2023" name="Science">
        <title>Genome structures resolve the early diversification of teleost fishes.</title>
        <authorList>
            <person name="Parey E."/>
            <person name="Louis A."/>
            <person name="Montfort J."/>
            <person name="Bouchez O."/>
            <person name="Roques C."/>
            <person name="Iampietro C."/>
            <person name="Lluch J."/>
            <person name="Castinel A."/>
            <person name="Donnadieu C."/>
            <person name="Desvignes T."/>
            <person name="Floi Bucao C."/>
            <person name="Jouanno E."/>
            <person name="Wen M."/>
            <person name="Mejri S."/>
            <person name="Dirks R."/>
            <person name="Jansen H."/>
            <person name="Henkel C."/>
            <person name="Chen W.J."/>
            <person name="Zahm M."/>
            <person name="Cabau C."/>
            <person name="Klopp C."/>
            <person name="Thompson A.W."/>
            <person name="Robinson-Rechavi M."/>
            <person name="Braasch I."/>
            <person name="Lecointre G."/>
            <person name="Bobe J."/>
            <person name="Postlethwait J.H."/>
            <person name="Berthelot C."/>
            <person name="Roest Crollius H."/>
            <person name="Guiguen Y."/>
        </authorList>
    </citation>
    <scope>NUCLEOTIDE SEQUENCE</scope>
    <source>
        <strain evidence="6">WJC10195</strain>
    </source>
</reference>
<dbReference type="GO" id="GO:0005737">
    <property type="term" value="C:cytoplasm"/>
    <property type="evidence" value="ECO:0007669"/>
    <property type="project" value="UniProtKB-SubCell"/>
</dbReference>
<dbReference type="Gene3D" id="1.10.418.10">
    <property type="entry name" value="Calponin-like domain"/>
    <property type="match status" value="2"/>
</dbReference>
<dbReference type="PANTHER" id="PTHR22706:SF1">
    <property type="entry name" value="ASSEMBLY FACTOR FOR SPINDLE MICROTUBULES"/>
    <property type="match status" value="1"/>
</dbReference>
<feature type="domain" description="Calponin-homology (CH)" evidence="5">
    <location>
        <begin position="1"/>
        <end position="75"/>
    </location>
</feature>
<dbReference type="InterPro" id="IPR027417">
    <property type="entry name" value="P-loop_NTPase"/>
</dbReference>
<dbReference type="PROSITE" id="PS50021">
    <property type="entry name" value="CH"/>
    <property type="match status" value="2"/>
</dbReference>
<keyword evidence="2" id="KW-0963">Cytoplasm</keyword>
<dbReference type="Gene3D" id="1.20.5.190">
    <property type="match status" value="5"/>
</dbReference>
<dbReference type="CDD" id="cd21224">
    <property type="entry name" value="CH_ASPM_rpt2"/>
    <property type="match status" value="1"/>
</dbReference>
<name>A0A9Q1G7Q5_SYNKA</name>
<gene>
    <name evidence="6" type="ORF">SKAU_G00067700</name>
</gene>
<dbReference type="PANTHER" id="PTHR22706">
    <property type="entry name" value="ASSEMBLY FACTOR FOR SPINDLE MICROTUBULES"/>
    <property type="match status" value="1"/>
</dbReference>
<dbReference type="InterPro" id="IPR036872">
    <property type="entry name" value="CH_dom_sf"/>
</dbReference>
<keyword evidence="4" id="KW-0112">Calmodulin-binding</keyword>
<dbReference type="GO" id="GO:0000278">
    <property type="term" value="P:mitotic cell cycle"/>
    <property type="evidence" value="ECO:0007669"/>
    <property type="project" value="TreeGrafter"/>
</dbReference>
<comment type="caution">
    <text evidence="6">The sequence shown here is derived from an EMBL/GenBank/DDBJ whole genome shotgun (WGS) entry which is preliminary data.</text>
</comment>
<keyword evidence="7" id="KW-1185">Reference proteome</keyword>
<evidence type="ECO:0000256" key="3">
    <source>
        <dbReference type="ARBA" id="ARBA00022737"/>
    </source>
</evidence>
<dbReference type="SUPFAM" id="SSF52540">
    <property type="entry name" value="P-loop containing nucleoside triphosphate hydrolases"/>
    <property type="match status" value="3"/>
</dbReference>
<dbReference type="Pfam" id="PF00307">
    <property type="entry name" value="CH"/>
    <property type="match status" value="1"/>
</dbReference>
<dbReference type="AlphaFoldDB" id="A0A9Q1G7Q5"/>
<dbReference type="CDD" id="cd23767">
    <property type="entry name" value="IQCD"/>
    <property type="match status" value="1"/>
</dbReference>
<evidence type="ECO:0000256" key="2">
    <source>
        <dbReference type="ARBA" id="ARBA00022490"/>
    </source>
</evidence>
<evidence type="ECO:0000259" key="5">
    <source>
        <dbReference type="PROSITE" id="PS50021"/>
    </source>
</evidence>
<dbReference type="InterPro" id="IPR001715">
    <property type="entry name" value="CH_dom"/>
</dbReference>
<dbReference type="Proteomes" id="UP001152622">
    <property type="component" value="Chromosome 2"/>
</dbReference>
<keyword evidence="3" id="KW-0677">Repeat</keyword>
<dbReference type="InterPro" id="IPR051185">
    <property type="entry name" value="ASPM"/>
</dbReference>
<dbReference type="GO" id="GO:0000922">
    <property type="term" value="C:spindle pole"/>
    <property type="evidence" value="ECO:0007669"/>
    <property type="project" value="TreeGrafter"/>
</dbReference>
<dbReference type="GO" id="GO:0007051">
    <property type="term" value="P:spindle organization"/>
    <property type="evidence" value="ECO:0007669"/>
    <property type="project" value="TreeGrafter"/>
</dbReference>
<dbReference type="Pfam" id="PF00612">
    <property type="entry name" value="IQ"/>
    <property type="match status" value="6"/>
</dbReference>
<dbReference type="PROSITE" id="PS50096">
    <property type="entry name" value="IQ"/>
    <property type="match status" value="7"/>
</dbReference>
<dbReference type="InterPro" id="IPR000048">
    <property type="entry name" value="IQ_motif_EF-hand-BS"/>
</dbReference>
<evidence type="ECO:0000256" key="1">
    <source>
        <dbReference type="ARBA" id="ARBA00004496"/>
    </source>
</evidence>
<evidence type="ECO:0000313" key="6">
    <source>
        <dbReference type="EMBL" id="KAJ8376190.1"/>
    </source>
</evidence>
<dbReference type="GO" id="GO:0005516">
    <property type="term" value="F:calmodulin binding"/>
    <property type="evidence" value="ECO:0007669"/>
    <property type="project" value="UniProtKB-KW"/>
</dbReference>
<dbReference type="OrthoDB" id="2148418at2759"/>
<organism evidence="6 7">
    <name type="scientific">Synaphobranchus kaupii</name>
    <name type="common">Kaup's arrowtooth eel</name>
    <dbReference type="NCBI Taxonomy" id="118154"/>
    <lineage>
        <taxon>Eukaryota</taxon>
        <taxon>Metazoa</taxon>
        <taxon>Chordata</taxon>
        <taxon>Craniata</taxon>
        <taxon>Vertebrata</taxon>
        <taxon>Euteleostomi</taxon>
        <taxon>Actinopterygii</taxon>
        <taxon>Neopterygii</taxon>
        <taxon>Teleostei</taxon>
        <taxon>Anguilliformes</taxon>
        <taxon>Synaphobranchidae</taxon>
        <taxon>Synaphobranchus</taxon>
    </lineage>
</organism>
<evidence type="ECO:0000256" key="4">
    <source>
        <dbReference type="ARBA" id="ARBA00022860"/>
    </source>
</evidence>
<comment type="subcellular location">
    <subcellularLocation>
        <location evidence="1">Cytoplasm</location>
    </subcellularLocation>
</comment>
<evidence type="ECO:0000313" key="7">
    <source>
        <dbReference type="Proteomes" id="UP001152622"/>
    </source>
</evidence>
<protein>
    <recommendedName>
        <fullName evidence="5">Calponin-homology (CH) domain-containing protein</fullName>
    </recommendedName>
</protein>
<dbReference type="SMART" id="SM00015">
    <property type="entry name" value="IQ"/>
    <property type="match status" value="11"/>
</dbReference>
<dbReference type="EMBL" id="JAINUF010000002">
    <property type="protein sequence ID" value="KAJ8376190.1"/>
    <property type="molecule type" value="Genomic_DNA"/>
</dbReference>
<accession>A0A9Q1G7Q5</accession>
<dbReference type="GO" id="GO:0051295">
    <property type="term" value="P:establishment of meiotic spindle localization"/>
    <property type="evidence" value="ECO:0007669"/>
    <property type="project" value="TreeGrafter"/>
</dbReference>
<dbReference type="SUPFAM" id="SSF47576">
    <property type="entry name" value="Calponin-homology domain, CH-domain"/>
    <property type="match status" value="1"/>
</dbReference>
<proteinExistence type="predicted"/>